<proteinExistence type="predicted"/>
<dbReference type="PANTHER" id="PTHR45586:SF1">
    <property type="entry name" value="LIPOPOLYSACCHARIDE ASSEMBLY PROTEIN B"/>
    <property type="match status" value="1"/>
</dbReference>
<feature type="domain" description="Response regulatory" evidence="4">
    <location>
        <begin position="241"/>
        <end position="374"/>
    </location>
</feature>
<gene>
    <name evidence="5" type="ORF">SAMN06296036_13048</name>
</gene>
<dbReference type="EMBL" id="FWZT01000030">
    <property type="protein sequence ID" value="SMF76638.1"/>
    <property type="molecule type" value="Genomic_DNA"/>
</dbReference>
<feature type="modified residue" description="4-aspartylphosphate" evidence="3">
    <location>
        <position position="291"/>
    </location>
</feature>
<sequence length="684" mass="78474">MIFNLKLIENGYLRVGVIGSSESKKVQMLSAFDGLKFQEVRGFSSFEEVEPFLLQGKIHWVFSTFKDESGAFLCDFLDEIYSQPIGHPMVFSALVQVNETHFLPDAFARGLFSWHPDKGVAEYSRQSLWRLKRKVGQVNGLAAMIPYMFYRSYLKQKSMWDELVDLCEQMIRCYRYEDVIKLHLVEAYIRAGHGKKGKSLLREIEYFEPSLAGQIAEVRRNVLGEEPSKTESLAQRYQVKHAVIVQSSLDQRNSHREMLQEFGFERVDCFESGEDAWRVLAKEKVDLLLMDWKLEGLHGSCLLQRVKISSAWDFPVIVYADRFREQESQIINQYSVAQVLPTKASRHLSSMGISWCLVQSKEPTEALGIESKIFERLGKKDIARAYRYFEKYLKVSSRDPSKEKYLKAQIDLAERNYLDAKYLLMEANFDSKVNSIKIDTLMARCLLELGDFQGVLNLLKRIKKKSPQSILVLGILAKAYARLGDLENAAQVVDEALAIDRGHPWIRHTAAKVHLALDEMKAAKSDMEDEDWEPVTKDSNNLASVYFENKMQERGINLFKTLIDLIHGSKIAASLEPVLLYNLALSYSFQGDRELAKKHLEKCLVFKNSLVVELAREMKQAFEDEKSPDLFFYTFAIEDEHPYQELEEGQVTGEILNTGTEIDLDDRVFLRGLVHAPRALGKAS</sequence>
<dbReference type="SMART" id="SM00028">
    <property type="entry name" value="TPR"/>
    <property type="match status" value="3"/>
</dbReference>
<dbReference type="STRING" id="1513793.SAMN06296036_13048"/>
<keyword evidence="1" id="KW-0677">Repeat</keyword>
<dbReference type="Proteomes" id="UP000192907">
    <property type="component" value="Unassembled WGS sequence"/>
</dbReference>
<dbReference type="AlphaFoldDB" id="A0A1Y6CMQ0"/>
<dbReference type="InterPro" id="IPR001789">
    <property type="entry name" value="Sig_transdc_resp-reg_receiver"/>
</dbReference>
<keyword evidence="3" id="KW-0597">Phosphoprotein</keyword>
<evidence type="ECO:0000256" key="1">
    <source>
        <dbReference type="ARBA" id="ARBA00022737"/>
    </source>
</evidence>
<dbReference type="Pfam" id="PF13181">
    <property type="entry name" value="TPR_8"/>
    <property type="match status" value="2"/>
</dbReference>
<dbReference type="Gene3D" id="3.40.50.2300">
    <property type="match status" value="1"/>
</dbReference>
<evidence type="ECO:0000259" key="4">
    <source>
        <dbReference type="PROSITE" id="PS50110"/>
    </source>
</evidence>
<name>A0A1Y6CMQ0_9BACT</name>
<reference evidence="6" key="1">
    <citation type="submission" date="2017-04" db="EMBL/GenBank/DDBJ databases">
        <authorList>
            <person name="Varghese N."/>
            <person name="Submissions S."/>
        </authorList>
    </citation>
    <scope>NUCLEOTIDE SEQUENCE [LARGE SCALE GENOMIC DNA]</scope>
    <source>
        <strain evidence="6">RKEM611</strain>
    </source>
</reference>
<dbReference type="OrthoDB" id="5469194at2"/>
<protein>
    <submittedName>
        <fullName evidence="5">Tetratricopeptide repeat-containing protein</fullName>
    </submittedName>
</protein>
<dbReference type="SUPFAM" id="SSF52172">
    <property type="entry name" value="CheY-like"/>
    <property type="match status" value="1"/>
</dbReference>
<evidence type="ECO:0000313" key="5">
    <source>
        <dbReference type="EMBL" id="SMF76638.1"/>
    </source>
</evidence>
<dbReference type="InterPro" id="IPR011006">
    <property type="entry name" value="CheY-like_superfamily"/>
</dbReference>
<evidence type="ECO:0000313" key="6">
    <source>
        <dbReference type="Proteomes" id="UP000192907"/>
    </source>
</evidence>
<dbReference type="InterPro" id="IPR011990">
    <property type="entry name" value="TPR-like_helical_dom_sf"/>
</dbReference>
<dbReference type="InterPro" id="IPR051012">
    <property type="entry name" value="CellSynth/LPSAsmb/PSIAsmb"/>
</dbReference>
<dbReference type="PANTHER" id="PTHR45586">
    <property type="entry name" value="TPR REPEAT-CONTAINING PROTEIN PA4667"/>
    <property type="match status" value="1"/>
</dbReference>
<dbReference type="Gene3D" id="1.25.40.10">
    <property type="entry name" value="Tetratricopeptide repeat domain"/>
    <property type="match status" value="1"/>
</dbReference>
<dbReference type="SUPFAM" id="SSF48452">
    <property type="entry name" value="TPR-like"/>
    <property type="match status" value="1"/>
</dbReference>
<evidence type="ECO:0000256" key="2">
    <source>
        <dbReference type="ARBA" id="ARBA00022803"/>
    </source>
</evidence>
<keyword evidence="2" id="KW-0802">TPR repeat</keyword>
<dbReference type="Pfam" id="PF00072">
    <property type="entry name" value="Response_reg"/>
    <property type="match status" value="1"/>
</dbReference>
<dbReference type="PROSITE" id="PS50110">
    <property type="entry name" value="RESPONSE_REGULATORY"/>
    <property type="match status" value="1"/>
</dbReference>
<accession>A0A1Y6CMQ0</accession>
<dbReference type="InterPro" id="IPR019734">
    <property type="entry name" value="TPR_rpt"/>
</dbReference>
<dbReference type="RefSeq" id="WP_132324939.1">
    <property type="nucleotide sequence ID" value="NZ_SLZT01000030.1"/>
</dbReference>
<dbReference type="GO" id="GO:0000160">
    <property type="term" value="P:phosphorelay signal transduction system"/>
    <property type="evidence" value="ECO:0007669"/>
    <property type="project" value="InterPro"/>
</dbReference>
<organism evidence="5 6">
    <name type="scientific">Pseudobacteriovorax antillogorgiicola</name>
    <dbReference type="NCBI Taxonomy" id="1513793"/>
    <lineage>
        <taxon>Bacteria</taxon>
        <taxon>Pseudomonadati</taxon>
        <taxon>Bdellovibrionota</taxon>
        <taxon>Oligoflexia</taxon>
        <taxon>Oligoflexales</taxon>
        <taxon>Pseudobacteriovoracaceae</taxon>
        <taxon>Pseudobacteriovorax</taxon>
    </lineage>
</organism>
<dbReference type="CDD" id="cd00156">
    <property type="entry name" value="REC"/>
    <property type="match status" value="1"/>
</dbReference>
<evidence type="ECO:0000256" key="3">
    <source>
        <dbReference type="PROSITE-ProRule" id="PRU00169"/>
    </source>
</evidence>
<keyword evidence="6" id="KW-1185">Reference proteome</keyword>